<keyword evidence="1" id="KW-0285">Flavoprotein</keyword>
<dbReference type="PANTHER" id="PTHR43004:SF3">
    <property type="entry name" value="P-HYDROXYBENZOATE HYDROXYLASE"/>
    <property type="match status" value="1"/>
</dbReference>
<keyword evidence="2" id="KW-0274">FAD</keyword>
<dbReference type="Proteomes" id="UP000632849">
    <property type="component" value="Unassembled WGS sequence"/>
</dbReference>
<dbReference type="PANTHER" id="PTHR43004">
    <property type="entry name" value="TRK SYSTEM POTASSIUM UPTAKE PROTEIN"/>
    <property type="match status" value="1"/>
</dbReference>
<dbReference type="PRINTS" id="PR00420">
    <property type="entry name" value="RNGMNOXGNASE"/>
</dbReference>
<protein>
    <submittedName>
        <fullName evidence="5">4-hydroxybenzoate 3-monooxygenase</fullName>
    </submittedName>
</protein>
<dbReference type="InterPro" id="IPR050641">
    <property type="entry name" value="RIFMO-like"/>
</dbReference>
<dbReference type="InterPro" id="IPR002938">
    <property type="entry name" value="FAD-bd"/>
</dbReference>
<evidence type="ECO:0000313" key="6">
    <source>
        <dbReference type="Proteomes" id="UP000632849"/>
    </source>
</evidence>
<dbReference type="AlphaFoldDB" id="A0A919BXE4"/>
<dbReference type="SUPFAM" id="SSF51905">
    <property type="entry name" value="FAD/NAD(P)-binding domain"/>
    <property type="match status" value="1"/>
</dbReference>
<proteinExistence type="predicted"/>
<dbReference type="RefSeq" id="WP_190044771.1">
    <property type="nucleotide sequence ID" value="NZ_BNBE01000004.1"/>
</dbReference>
<evidence type="ECO:0000256" key="2">
    <source>
        <dbReference type="ARBA" id="ARBA00022827"/>
    </source>
</evidence>
<keyword evidence="6" id="KW-1185">Reference proteome</keyword>
<name>A0A919BXE4_STRFL</name>
<gene>
    <name evidence="5" type="ORF">GCM10017667_76850</name>
</gene>
<reference evidence="5" key="1">
    <citation type="journal article" date="2014" name="Int. J. Syst. Evol. Microbiol.">
        <title>Complete genome sequence of Corynebacterium casei LMG S-19264T (=DSM 44701T), isolated from a smear-ripened cheese.</title>
        <authorList>
            <consortium name="US DOE Joint Genome Institute (JGI-PGF)"/>
            <person name="Walter F."/>
            <person name="Albersmeier A."/>
            <person name="Kalinowski J."/>
            <person name="Ruckert C."/>
        </authorList>
    </citation>
    <scope>NUCLEOTIDE SEQUENCE</scope>
    <source>
        <strain evidence="5">JCM 4122</strain>
    </source>
</reference>
<evidence type="ECO:0000259" key="4">
    <source>
        <dbReference type="Pfam" id="PF01494"/>
    </source>
</evidence>
<organism evidence="5 6">
    <name type="scientific">Streptomyces filamentosus</name>
    <name type="common">Streptomyces roseosporus</name>
    <dbReference type="NCBI Taxonomy" id="67294"/>
    <lineage>
        <taxon>Bacteria</taxon>
        <taxon>Bacillati</taxon>
        <taxon>Actinomycetota</taxon>
        <taxon>Actinomycetes</taxon>
        <taxon>Kitasatosporales</taxon>
        <taxon>Streptomycetaceae</taxon>
        <taxon>Streptomyces</taxon>
    </lineage>
</organism>
<dbReference type="InterPro" id="IPR036188">
    <property type="entry name" value="FAD/NAD-bd_sf"/>
</dbReference>
<dbReference type="EMBL" id="BNBE01000004">
    <property type="protein sequence ID" value="GHG28345.1"/>
    <property type="molecule type" value="Genomic_DNA"/>
</dbReference>
<comment type="caution">
    <text evidence="5">The sequence shown here is derived from an EMBL/GenBank/DDBJ whole genome shotgun (WGS) entry which is preliminary data.</text>
</comment>
<feature type="domain" description="FAD-binding" evidence="4">
    <location>
        <begin position="2"/>
        <end position="339"/>
    </location>
</feature>
<feature type="region of interest" description="Disordered" evidence="3">
    <location>
        <begin position="351"/>
        <end position="388"/>
    </location>
</feature>
<evidence type="ECO:0000256" key="1">
    <source>
        <dbReference type="ARBA" id="ARBA00022630"/>
    </source>
</evidence>
<dbReference type="Gene3D" id="3.30.9.10">
    <property type="entry name" value="D-Amino Acid Oxidase, subunit A, domain 2"/>
    <property type="match status" value="1"/>
</dbReference>
<sequence>MVIIGAGPAGLVLGNLLLRRGVDCVVLERAGRDAVQNRARAGFLAPNTVRILRRHGLDEGLSRRGREHGVCEFRTEDGRFRLDYRRLGTGEPHTVYPQHELVTDLLAHFLGAGGRVRFDTEAVTVSGADGPAPEVAVRDGDGRPGRWRARYVAACDGRHGAGRRSLPPGAVRRHHRDHGVSWLGLLAEAPPSLDAVGYAVHSRGFAGHMARSADITRYYLQCARGTRAGDWSEDRVWDELDLRMRAPAYGPLRRGRIVQRAVVPLVSDVLEPLRHGALFLAGDAAALISPSAAKGANLAVLEAEILAGALADALVHGDPGGLDRYSERCLDHIWRAQEFSHWMIRLLHGTADPSDPPNHPADHRSSEPSDVSDPSDPPGASGFPAAGAEDLFQERLRRSRIASLRHSAARQNWFAENYTGI</sequence>
<reference evidence="5" key="2">
    <citation type="submission" date="2020-09" db="EMBL/GenBank/DDBJ databases">
        <authorList>
            <person name="Sun Q."/>
            <person name="Ohkuma M."/>
        </authorList>
    </citation>
    <scope>NUCLEOTIDE SEQUENCE</scope>
    <source>
        <strain evidence="5">JCM 4122</strain>
    </source>
</reference>
<feature type="compositionally biased region" description="Low complexity" evidence="3">
    <location>
        <begin position="368"/>
        <end position="388"/>
    </location>
</feature>
<dbReference type="Pfam" id="PF01494">
    <property type="entry name" value="FAD_binding_3"/>
    <property type="match status" value="1"/>
</dbReference>
<evidence type="ECO:0000313" key="5">
    <source>
        <dbReference type="EMBL" id="GHG28345.1"/>
    </source>
</evidence>
<evidence type="ECO:0000256" key="3">
    <source>
        <dbReference type="SAM" id="MobiDB-lite"/>
    </source>
</evidence>
<dbReference type="Gene3D" id="3.50.50.60">
    <property type="entry name" value="FAD/NAD(P)-binding domain"/>
    <property type="match status" value="1"/>
</dbReference>
<accession>A0A919BXE4</accession>
<dbReference type="SUPFAM" id="SSF54373">
    <property type="entry name" value="FAD-linked reductases, C-terminal domain"/>
    <property type="match status" value="1"/>
</dbReference>
<dbReference type="GO" id="GO:0016709">
    <property type="term" value="F:oxidoreductase activity, acting on paired donors, with incorporation or reduction of molecular oxygen, NAD(P)H as one donor, and incorporation of one atom of oxygen"/>
    <property type="evidence" value="ECO:0007669"/>
    <property type="project" value="UniProtKB-ARBA"/>
</dbReference>
<dbReference type="GO" id="GO:0071949">
    <property type="term" value="F:FAD binding"/>
    <property type="evidence" value="ECO:0007669"/>
    <property type="project" value="InterPro"/>
</dbReference>
<dbReference type="NCBIfam" id="NF006091">
    <property type="entry name" value="PRK08243.1"/>
    <property type="match status" value="1"/>
</dbReference>